<dbReference type="EMBL" id="JACIFH010000001">
    <property type="protein sequence ID" value="MBB4140408.1"/>
    <property type="molecule type" value="Genomic_DNA"/>
</dbReference>
<accession>A0AA40SQA1</accession>
<name>A0AA40SQA1_9MICO</name>
<evidence type="ECO:0000313" key="1">
    <source>
        <dbReference type="EMBL" id="MBB4140408.1"/>
    </source>
</evidence>
<gene>
    <name evidence="1" type="ORF">BKA10_002202</name>
</gene>
<proteinExistence type="predicted"/>
<sequence>MITDFEVHLSAIAELQEMDPGFAQVLSDRLRDDLIRHGVLDVLDEAHRVELARFVRSQPGLSGQRWIEVLLTLGKLNRFNVLSEPIDWGVRLQGAAGDDRPSIADPTFDDTRPKVELCTVRDLSRSSTLQALRDLDADAHLSFGGVRKEFWAQVLEPLAVRSRTVHIVDRFIFRRLDQNSSERDHVLPWLITRLGQLDNNDGIEVTLTSDDAEGFTPEEGLRLLRPWFQSGNLKFIEVVTAPRNDLPHDRHIRFGCGAAILLPAGFDRLARADVRARDGVNWIYRDLRQLGPLRNAEQMALRSKRMRSARATLRE</sequence>
<dbReference type="Proteomes" id="UP000549113">
    <property type="component" value="Unassembled WGS sequence"/>
</dbReference>
<keyword evidence="2" id="KW-1185">Reference proteome</keyword>
<evidence type="ECO:0000313" key="2">
    <source>
        <dbReference type="Proteomes" id="UP000549113"/>
    </source>
</evidence>
<dbReference type="AlphaFoldDB" id="A0AA40SQA1"/>
<dbReference type="RefSeq" id="WP_183499940.1">
    <property type="nucleotide sequence ID" value="NZ_BAABCO010000004.1"/>
</dbReference>
<protein>
    <submittedName>
        <fullName evidence="1">Uncharacterized protein</fullName>
    </submittedName>
</protein>
<comment type="caution">
    <text evidence="1">The sequence shown here is derived from an EMBL/GenBank/DDBJ whole genome shotgun (WGS) entry which is preliminary data.</text>
</comment>
<organism evidence="1 2">
    <name type="scientific">Microbacterium invictum</name>
    <dbReference type="NCBI Taxonomy" id="515415"/>
    <lineage>
        <taxon>Bacteria</taxon>
        <taxon>Bacillati</taxon>
        <taxon>Actinomycetota</taxon>
        <taxon>Actinomycetes</taxon>
        <taxon>Micrococcales</taxon>
        <taxon>Microbacteriaceae</taxon>
        <taxon>Microbacterium</taxon>
    </lineage>
</organism>
<reference evidence="1 2" key="1">
    <citation type="submission" date="2020-08" db="EMBL/GenBank/DDBJ databases">
        <title>Sequencing the genomes of 1000 actinobacteria strains.</title>
        <authorList>
            <person name="Klenk H.-P."/>
        </authorList>
    </citation>
    <scope>NUCLEOTIDE SEQUENCE [LARGE SCALE GENOMIC DNA]</scope>
    <source>
        <strain evidence="1 2">DSM 19600</strain>
    </source>
</reference>